<feature type="compositionally biased region" description="Basic and acidic residues" evidence="1">
    <location>
        <begin position="145"/>
        <end position="164"/>
    </location>
</feature>
<keyword evidence="4" id="KW-1185">Reference proteome</keyword>
<gene>
    <name evidence="3" type="ORF">DJ018_02035</name>
</gene>
<comment type="caution">
    <text evidence="3">The sequence shown here is derived from an EMBL/GenBank/DDBJ whole genome shotgun (WGS) entry which is preliminary data.</text>
</comment>
<dbReference type="Gene3D" id="2.170.150.40">
    <property type="entry name" value="Domain of unknown function (DUF427)"/>
    <property type="match status" value="1"/>
</dbReference>
<dbReference type="AlphaFoldDB" id="A0A328AQB5"/>
<dbReference type="InterPro" id="IPR007361">
    <property type="entry name" value="DUF427"/>
</dbReference>
<feature type="region of interest" description="Disordered" evidence="1">
    <location>
        <begin position="119"/>
        <end position="174"/>
    </location>
</feature>
<feature type="compositionally biased region" description="Basic and acidic residues" evidence="1">
    <location>
        <begin position="125"/>
        <end position="137"/>
    </location>
</feature>
<evidence type="ECO:0000259" key="2">
    <source>
        <dbReference type="Pfam" id="PF04248"/>
    </source>
</evidence>
<reference evidence="4" key="1">
    <citation type="submission" date="2018-05" db="EMBL/GenBank/DDBJ databases">
        <authorList>
            <person name="Li X."/>
        </authorList>
    </citation>
    <scope>NUCLEOTIDE SEQUENCE [LARGE SCALE GENOMIC DNA]</scope>
    <source>
        <strain evidence="4">YIM 73061</strain>
    </source>
</reference>
<dbReference type="RefSeq" id="WP_111513128.1">
    <property type="nucleotide sequence ID" value="NZ_QFYR01000001.1"/>
</dbReference>
<dbReference type="Pfam" id="PF04248">
    <property type="entry name" value="NTP_transf_9"/>
    <property type="match status" value="1"/>
</dbReference>
<name>A0A328AQB5_9CAUL</name>
<sequence>MQPSGTDASLNIQPAGTRWRARLEDHVIADSHNALMVGGVVFFPREDVSMEIAGKTSHTQHDPQKGEASFYTLRISSTIAENAAWTFDEPTGAAGSLGGFIAFDPAQVELYPVSEEVANPHHHKDASDRNQHGRDPMQADLDVDEVVKHTDAGDGRSQGERWEPNVEGPQGGLR</sequence>
<proteinExistence type="predicted"/>
<accession>A0A328AQB5</accession>
<dbReference type="InterPro" id="IPR038694">
    <property type="entry name" value="DUF427_sf"/>
</dbReference>
<protein>
    <submittedName>
        <fullName evidence="3">DUF427 domain-containing protein</fullName>
    </submittedName>
</protein>
<dbReference type="PANTHER" id="PTHR34310:SF9">
    <property type="entry name" value="BLR5716 PROTEIN"/>
    <property type="match status" value="1"/>
</dbReference>
<organism evidence="3 4">
    <name type="scientific">Phenylobacterium deserti</name>
    <dbReference type="NCBI Taxonomy" id="1914756"/>
    <lineage>
        <taxon>Bacteria</taxon>
        <taxon>Pseudomonadati</taxon>
        <taxon>Pseudomonadota</taxon>
        <taxon>Alphaproteobacteria</taxon>
        <taxon>Caulobacterales</taxon>
        <taxon>Caulobacteraceae</taxon>
        <taxon>Phenylobacterium</taxon>
    </lineage>
</organism>
<evidence type="ECO:0000313" key="4">
    <source>
        <dbReference type="Proteomes" id="UP000249725"/>
    </source>
</evidence>
<feature type="domain" description="DUF427" evidence="2">
    <location>
        <begin position="20"/>
        <end position="105"/>
    </location>
</feature>
<dbReference type="Proteomes" id="UP000249725">
    <property type="component" value="Unassembled WGS sequence"/>
</dbReference>
<dbReference type="PANTHER" id="PTHR34310">
    <property type="entry name" value="DUF427 DOMAIN PROTEIN (AFU_ORTHOLOGUE AFUA_3G02220)"/>
    <property type="match status" value="1"/>
</dbReference>
<evidence type="ECO:0000256" key="1">
    <source>
        <dbReference type="SAM" id="MobiDB-lite"/>
    </source>
</evidence>
<evidence type="ECO:0000313" key="3">
    <source>
        <dbReference type="EMBL" id="RAK56777.1"/>
    </source>
</evidence>
<dbReference type="EMBL" id="QFYR01000001">
    <property type="protein sequence ID" value="RAK56777.1"/>
    <property type="molecule type" value="Genomic_DNA"/>
</dbReference>
<dbReference type="OrthoDB" id="9815163at2"/>